<feature type="domain" description="DUF1214" evidence="1">
    <location>
        <begin position="350"/>
        <end position="443"/>
    </location>
</feature>
<dbReference type="Proteomes" id="UP000246410">
    <property type="component" value="Unassembled WGS sequence"/>
</dbReference>
<dbReference type="Gene3D" id="2.60.40.1610">
    <property type="entry name" value="Domain of unknown function DUF1254"/>
    <property type="match status" value="1"/>
</dbReference>
<name>A0A317NA87_9NOCA</name>
<feature type="domain" description="DUF1254" evidence="2">
    <location>
        <begin position="63"/>
        <end position="198"/>
    </location>
</feature>
<dbReference type="Gene3D" id="2.60.120.600">
    <property type="entry name" value="Domain of unknown function DUF1214, C-terminal domain"/>
    <property type="match status" value="1"/>
</dbReference>
<evidence type="ECO:0000313" key="3">
    <source>
        <dbReference type="EMBL" id="PWV72100.1"/>
    </source>
</evidence>
<organism evidence="3 4">
    <name type="scientific">Nocardia neocaledoniensis</name>
    <dbReference type="NCBI Taxonomy" id="236511"/>
    <lineage>
        <taxon>Bacteria</taxon>
        <taxon>Bacillati</taxon>
        <taxon>Actinomycetota</taxon>
        <taxon>Actinomycetes</taxon>
        <taxon>Mycobacteriales</taxon>
        <taxon>Nocardiaceae</taxon>
        <taxon>Nocardia</taxon>
    </lineage>
</organism>
<evidence type="ECO:0000259" key="1">
    <source>
        <dbReference type="Pfam" id="PF06742"/>
    </source>
</evidence>
<dbReference type="InterPro" id="IPR010621">
    <property type="entry name" value="DUF1214"/>
</dbReference>
<dbReference type="InterPro" id="IPR037049">
    <property type="entry name" value="DUF1214_C_sf"/>
</dbReference>
<sequence length="459" mass="50401">MLGLGVAAGVGALLPGCGGGEPLPSPARTSGPPDRVALAAEAYVFGYPMIMLDMMRAASAPTNTFDHSVLPDPQDRGVARLGHDMVYSQAWLDLSDQPLVLQLPGMEPDRFWLFQLLDGWGDTVHDLSREQPRTTVDAEGPPYTYVLVGPDWTGSVPPHTTQLHMPSNMATILGRIQINGTADGPRVNHWQQRIRLIPAVAWQRREYDSTVSRVHQIDRGNEPPVKRIAALDGRTYLDRLCRLMVTDSPGAADAPLMERLAQIGVRPGGNVDTLSMDVLDEAVRRARRQIVEWTDPTARHVNGWEIPVDRGTSGTDYLRRAATAMRSPGQAPIHDILYAELWAPTTDDTGRPRAYRIRFDQGQWPPTHAFASLTAYDPDGFLVRNPAEIYTVGHAPPPVPGPDGAVDIVLQHEDPRPAVPTGNWLPIPATGDFSLTLRLYAPDERAIDGDWQPPPMTAR</sequence>
<evidence type="ECO:0000259" key="2">
    <source>
        <dbReference type="Pfam" id="PF06863"/>
    </source>
</evidence>
<dbReference type="PANTHER" id="PTHR36509:SF2">
    <property type="entry name" value="BLL3101 PROTEIN"/>
    <property type="match status" value="1"/>
</dbReference>
<dbReference type="PANTHER" id="PTHR36509">
    <property type="entry name" value="BLL3101 PROTEIN"/>
    <property type="match status" value="1"/>
</dbReference>
<keyword evidence="4" id="KW-1185">Reference proteome</keyword>
<protein>
    <recommendedName>
        <fullName evidence="5">DUF1254 domain-containing protein</fullName>
    </recommendedName>
</protein>
<evidence type="ECO:0000313" key="4">
    <source>
        <dbReference type="Proteomes" id="UP000246410"/>
    </source>
</evidence>
<dbReference type="InterPro" id="IPR010679">
    <property type="entry name" value="DUF1254"/>
</dbReference>
<dbReference type="SUPFAM" id="SSF160935">
    <property type="entry name" value="VPA0735-like"/>
    <property type="match status" value="1"/>
</dbReference>
<dbReference type="Pfam" id="PF06742">
    <property type="entry name" value="DUF1214"/>
    <property type="match status" value="1"/>
</dbReference>
<dbReference type="AlphaFoldDB" id="A0A317NA87"/>
<gene>
    <name evidence="3" type="ORF">DFR69_10915</name>
</gene>
<accession>A0A317NA87</accession>
<comment type="caution">
    <text evidence="3">The sequence shown here is derived from an EMBL/GenBank/DDBJ whole genome shotgun (WGS) entry which is preliminary data.</text>
</comment>
<dbReference type="InterPro" id="IPR037050">
    <property type="entry name" value="DUF1254_sf"/>
</dbReference>
<proteinExistence type="predicted"/>
<dbReference type="EMBL" id="QGTL01000009">
    <property type="protein sequence ID" value="PWV72100.1"/>
    <property type="molecule type" value="Genomic_DNA"/>
</dbReference>
<evidence type="ECO:0008006" key="5">
    <source>
        <dbReference type="Google" id="ProtNLM"/>
    </source>
</evidence>
<dbReference type="Pfam" id="PF06863">
    <property type="entry name" value="DUF1254"/>
    <property type="match status" value="1"/>
</dbReference>
<reference evidence="3 4" key="1">
    <citation type="submission" date="2018-05" db="EMBL/GenBank/DDBJ databases">
        <title>Genomic Encyclopedia of Type Strains, Phase IV (KMG-IV): sequencing the most valuable type-strain genomes for metagenomic binning, comparative biology and taxonomic classification.</title>
        <authorList>
            <person name="Goeker M."/>
        </authorList>
    </citation>
    <scope>NUCLEOTIDE SEQUENCE [LARGE SCALE GENOMIC DNA]</scope>
    <source>
        <strain evidence="3 4">DSM 44717</strain>
    </source>
</reference>